<dbReference type="EMBL" id="JACHHE010000002">
    <property type="protein sequence ID" value="MBB5179738.1"/>
    <property type="molecule type" value="Genomic_DNA"/>
</dbReference>
<dbReference type="InterPro" id="IPR029033">
    <property type="entry name" value="His_PPase_superfam"/>
</dbReference>
<evidence type="ECO:0000313" key="1">
    <source>
        <dbReference type="EMBL" id="MBB5179738.1"/>
    </source>
</evidence>
<dbReference type="SUPFAM" id="SSF53254">
    <property type="entry name" value="Phosphoglycerate mutase-like"/>
    <property type="match status" value="1"/>
</dbReference>
<dbReference type="EC" id="5.4.2.11" evidence="1"/>
<dbReference type="Proteomes" id="UP000525923">
    <property type="component" value="Unassembled WGS sequence"/>
</dbReference>
<dbReference type="SMART" id="SM00855">
    <property type="entry name" value="PGAM"/>
    <property type="match status" value="1"/>
</dbReference>
<sequence length="179" mass="19998">MKGSEKTFYLIRHCQAEGQHPQAELTVEGRAQADRLARFFAQVEISYIVSSPYVRAIESIEPTLKQKGLELNTDIRLSERVLGLGNLPDWLDHLERSFNNMELKLAGGESGSEAAERGIAAVSAVPHQSIVVTYGNLLALLLNHWDPGFGFAEWRNLSNPDIFKITHDGQSAIVERVWN</sequence>
<dbReference type="PANTHER" id="PTHR48100:SF1">
    <property type="entry name" value="HISTIDINE PHOSPHATASE FAMILY PROTEIN-RELATED"/>
    <property type="match status" value="1"/>
</dbReference>
<dbReference type="RefSeq" id="WP_183736445.1">
    <property type="nucleotide sequence ID" value="NZ_JACHHE010000002.1"/>
</dbReference>
<dbReference type="AlphaFoldDB" id="A0A7W8FS65"/>
<protein>
    <submittedName>
        <fullName evidence="1">2,3-bisphosphoglycerate-dependent phosphoglycerate mutase</fullName>
        <ecNumber evidence="1">5.4.2.11</ecNumber>
    </submittedName>
</protein>
<dbReference type="InterPro" id="IPR050275">
    <property type="entry name" value="PGM_Phosphatase"/>
</dbReference>
<accession>A0A7W8FS65</accession>
<name>A0A7W8FS65_9BACL</name>
<dbReference type="PANTHER" id="PTHR48100">
    <property type="entry name" value="BROAD-SPECIFICITY PHOSPHATASE YOR283W-RELATED"/>
    <property type="match status" value="1"/>
</dbReference>
<dbReference type="GO" id="GO:0016791">
    <property type="term" value="F:phosphatase activity"/>
    <property type="evidence" value="ECO:0007669"/>
    <property type="project" value="TreeGrafter"/>
</dbReference>
<reference evidence="1 2" key="1">
    <citation type="submission" date="2020-08" db="EMBL/GenBank/DDBJ databases">
        <title>Genomic Encyclopedia of Type Strains, Phase IV (KMG-IV): sequencing the most valuable type-strain genomes for metagenomic binning, comparative biology and taxonomic classification.</title>
        <authorList>
            <person name="Goeker M."/>
        </authorList>
    </citation>
    <scope>NUCLEOTIDE SEQUENCE [LARGE SCALE GENOMIC DNA]</scope>
    <source>
        <strain evidence="1 2">DSM 15895</strain>
    </source>
</reference>
<dbReference type="GO" id="GO:0004619">
    <property type="term" value="F:phosphoglycerate mutase activity"/>
    <property type="evidence" value="ECO:0007669"/>
    <property type="project" value="UniProtKB-EC"/>
</dbReference>
<evidence type="ECO:0000313" key="2">
    <source>
        <dbReference type="Proteomes" id="UP000525923"/>
    </source>
</evidence>
<dbReference type="Pfam" id="PF00300">
    <property type="entry name" value="His_Phos_1"/>
    <property type="match status" value="1"/>
</dbReference>
<comment type="caution">
    <text evidence="1">The sequence shown here is derived from an EMBL/GenBank/DDBJ whole genome shotgun (WGS) entry which is preliminary data.</text>
</comment>
<dbReference type="GO" id="GO:0005737">
    <property type="term" value="C:cytoplasm"/>
    <property type="evidence" value="ECO:0007669"/>
    <property type="project" value="TreeGrafter"/>
</dbReference>
<organism evidence="1 2">
    <name type="scientific">Planococcus koreensis</name>
    <dbReference type="NCBI Taxonomy" id="112331"/>
    <lineage>
        <taxon>Bacteria</taxon>
        <taxon>Bacillati</taxon>
        <taxon>Bacillota</taxon>
        <taxon>Bacilli</taxon>
        <taxon>Bacillales</taxon>
        <taxon>Caryophanaceae</taxon>
        <taxon>Planococcus</taxon>
    </lineage>
</organism>
<proteinExistence type="predicted"/>
<dbReference type="CDD" id="cd07067">
    <property type="entry name" value="HP_PGM_like"/>
    <property type="match status" value="1"/>
</dbReference>
<keyword evidence="2" id="KW-1185">Reference proteome</keyword>
<dbReference type="InterPro" id="IPR013078">
    <property type="entry name" value="His_Pase_superF_clade-1"/>
</dbReference>
<dbReference type="Gene3D" id="3.40.50.1240">
    <property type="entry name" value="Phosphoglycerate mutase-like"/>
    <property type="match status" value="1"/>
</dbReference>
<gene>
    <name evidence="1" type="ORF">HNQ44_001162</name>
</gene>
<keyword evidence="1" id="KW-0413">Isomerase</keyword>